<comment type="caution">
    <text evidence="1">The sequence shown here is derived from an EMBL/GenBank/DDBJ whole genome shotgun (WGS) entry which is preliminary data.</text>
</comment>
<dbReference type="Proteomes" id="UP000699462">
    <property type="component" value="Unassembled WGS sequence"/>
</dbReference>
<dbReference type="EMBL" id="JTDF01020667">
    <property type="protein sequence ID" value="KAF8562392.1"/>
    <property type="molecule type" value="Genomic_DNA"/>
</dbReference>
<name>A0A8T0D487_9TREM</name>
<evidence type="ECO:0000313" key="2">
    <source>
        <dbReference type="Proteomes" id="UP000699462"/>
    </source>
</evidence>
<organism evidence="1 2">
    <name type="scientific">Paragonimus westermani</name>
    <dbReference type="NCBI Taxonomy" id="34504"/>
    <lineage>
        <taxon>Eukaryota</taxon>
        <taxon>Metazoa</taxon>
        <taxon>Spiralia</taxon>
        <taxon>Lophotrochozoa</taxon>
        <taxon>Platyhelminthes</taxon>
        <taxon>Trematoda</taxon>
        <taxon>Digenea</taxon>
        <taxon>Plagiorchiida</taxon>
        <taxon>Troglotremata</taxon>
        <taxon>Troglotrematidae</taxon>
        <taxon>Paragonimus</taxon>
    </lineage>
</organism>
<keyword evidence="2" id="KW-1185">Reference proteome</keyword>
<protein>
    <submittedName>
        <fullName evidence="1">Uncharacterized protein</fullName>
    </submittedName>
</protein>
<accession>A0A8T0D487</accession>
<evidence type="ECO:0000313" key="1">
    <source>
        <dbReference type="EMBL" id="KAF8562392.1"/>
    </source>
</evidence>
<dbReference type="OrthoDB" id="6264328at2759"/>
<proteinExistence type="predicted"/>
<dbReference type="AlphaFoldDB" id="A0A8T0D487"/>
<sequence>MSTSNHCRKRYLNSIQEEGAGNRSSSFPNSILFGMQSRSPDYTYVLTSKFEPSTNQLRRAIHSESLGKWANTDFLTKNTFMRVAHEEIPLLRVLGYSNTGIPPNYRKLPVTLPELA</sequence>
<reference evidence="1 2" key="1">
    <citation type="submission" date="2019-07" db="EMBL/GenBank/DDBJ databases">
        <title>Annotation for the trematode Paragonimus westermani.</title>
        <authorList>
            <person name="Choi Y.-J."/>
        </authorList>
    </citation>
    <scope>NUCLEOTIDE SEQUENCE [LARGE SCALE GENOMIC DNA]</scope>
    <source>
        <strain evidence="1">180907_Pwestermani</strain>
    </source>
</reference>
<gene>
    <name evidence="1" type="ORF">P879_12003</name>
</gene>